<reference evidence="3" key="1">
    <citation type="journal article" date="2019" name="Int. J. Syst. Evol. Microbiol.">
        <title>The Global Catalogue of Microorganisms (GCM) 10K type strain sequencing project: providing services to taxonomists for standard genome sequencing and annotation.</title>
        <authorList>
            <consortium name="The Broad Institute Genomics Platform"/>
            <consortium name="The Broad Institute Genome Sequencing Center for Infectious Disease"/>
            <person name="Wu L."/>
            <person name="Ma J."/>
        </authorList>
    </citation>
    <scope>NUCLEOTIDE SEQUENCE [LARGE SCALE GENOMIC DNA]</scope>
    <source>
        <strain evidence="3">JCM 17927</strain>
    </source>
</reference>
<protein>
    <submittedName>
        <fullName evidence="2">Uncharacterized protein</fullName>
    </submittedName>
</protein>
<dbReference type="Proteomes" id="UP001501175">
    <property type="component" value="Unassembled WGS sequence"/>
</dbReference>
<evidence type="ECO:0000313" key="3">
    <source>
        <dbReference type="Proteomes" id="UP001501175"/>
    </source>
</evidence>
<proteinExistence type="predicted"/>
<evidence type="ECO:0000313" key="2">
    <source>
        <dbReference type="EMBL" id="GAA4464166.1"/>
    </source>
</evidence>
<gene>
    <name evidence="2" type="ORF">GCM10023189_43090</name>
</gene>
<evidence type="ECO:0000256" key="1">
    <source>
        <dbReference type="SAM" id="MobiDB-lite"/>
    </source>
</evidence>
<comment type="caution">
    <text evidence="2">The sequence shown here is derived from an EMBL/GenBank/DDBJ whole genome shotgun (WGS) entry which is preliminary data.</text>
</comment>
<organism evidence="2 3">
    <name type="scientific">Nibrella saemangeumensis</name>
    <dbReference type="NCBI Taxonomy" id="1084526"/>
    <lineage>
        <taxon>Bacteria</taxon>
        <taxon>Pseudomonadati</taxon>
        <taxon>Bacteroidota</taxon>
        <taxon>Cytophagia</taxon>
        <taxon>Cytophagales</taxon>
        <taxon>Spirosomataceae</taxon>
        <taxon>Nibrella</taxon>
    </lineage>
</organism>
<name>A0ABP8NEB6_9BACT</name>
<dbReference type="EMBL" id="BAABHD010000076">
    <property type="protein sequence ID" value="GAA4464166.1"/>
    <property type="molecule type" value="Genomic_DNA"/>
</dbReference>
<accession>A0ABP8NEB6</accession>
<sequence>MKRRSVLERILKKVTEHLSDAELTELLNDLDGEVDDEKAEKIIAALMTADEAAGNDAVFSKIKGRAKAEALDGVDKILKNYEGKLTPEAKAEYAKLGADSYKKYNFLLKHFDELGTKKGDANYEDLKAEFDALKSKIETDYVAKSEYETVKGQVTARQQDATNTRLLIAAIKSGKLKDVSGDRHFERNFLADAQEVLEGGLKDGSKTIKVVIDHETGKLMRADSPEQPALIGGRAATLVDLAEQTITRFDWAKKSNTSSSEEIQIPKGDAQAKGSNAALRAMLEMEAKEDK</sequence>
<feature type="region of interest" description="Disordered" evidence="1">
    <location>
        <begin position="253"/>
        <end position="275"/>
    </location>
</feature>
<dbReference type="RefSeq" id="WP_345246958.1">
    <property type="nucleotide sequence ID" value="NZ_BAABHD010000076.1"/>
</dbReference>
<keyword evidence="3" id="KW-1185">Reference proteome</keyword>